<organism evidence="1 2">
    <name type="scientific">Jimgerdemannia flammicorona</name>
    <dbReference type="NCBI Taxonomy" id="994334"/>
    <lineage>
        <taxon>Eukaryota</taxon>
        <taxon>Fungi</taxon>
        <taxon>Fungi incertae sedis</taxon>
        <taxon>Mucoromycota</taxon>
        <taxon>Mucoromycotina</taxon>
        <taxon>Endogonomycetes</taxon>
        <taxon>Endogonales</taxon>
        <taxon>Endogonaceae</taxon>
        <taxon>Jimgerdemannia</taxon>
    </lineage>
</organism>
<evidence type="ECO:0000313" key="2">
    <source>
        <dbReference type="Proteomes" id="UP000268093"/>
    </source>
</evidence>
<name>A0A433D492_9FUNG</name>
<gene>
    <name evidence="1" type="ORF">BC936DRAFT_147907</name>
</gene>
<dbReference type="AlphaFoldDB" id="A0A433D492"/>
<dbReference type="EMBL" id="RBNI01006967">
    <property type="protein sequence ID" value="RUP45645.1"/>
    <property type="molecule type" value="Genomic_DNA"/>
</dbReference>
<comment type="caution">
    <text evidence="1">The sequence shown here is derived from an EMBL/GenBank/DDBJ whole genome shotgun (WGS) entry which is preliminary data.</text>
</comment>
<sequence length="61" mass="6774">MIPRRRLLRLDVSAGFASIPGLRASVLVSLGTFRDLSSKVEETGCKLIMVVRWAVKSRNES</sequence>
<keyword evidence="2" id="KW-1185">Reference proteome</keyword>
<protein>
    <submittedName>
        <fullName evidence="1">Uncharacterized protein</fullName>
    </submittedName>
</protein>
<accession>A0A433D492</accession>
<dbReference type="Proteomes" id="UP000268093">
    <property type="component" value="Unassembled WGS sequence"/>
</dbReference>
<proteinExistence type="predicted"/>
<reference evidence="1 2" key="1">
    <citation type="journal article" date="2018" name="New Phytol.">
        <title>Phylogenomics of Endogonaceae and evolution of mycorrhizas within Mucoromycota.</title>
        <authorList>
            <person name="Chang Y."/>
            <person name="Desiro A."/>
            <person name="Na H."/>
            <person name="Sandor L."/>
            <person name="Lipzen A."/>
            <person name="Clum A."/>
            <person name="Barry K."/>
            <person name="Grigoriev I.V."/>
            <person name="Martin F.M."/>
            <person name="Stajich J.E."/>
            <person name="Smith M.E."/>
            <person name="Bonito G."/>
            <person name="Spatafora J.W."/>
        </authorList>
    </citation>
    <scope>NUCLEOTIDE SEQUENCE [LARGE SCALE GENOMIC DNA]</scope>
    <source>
        <strain evidence="1 2">GMNB39</strain>
    </source>
</reference>
<evidence type="ECO:0000313" key="1">
    <source>
        <dbReference type="EMBL" id="RUP45645.1"/>
    </source>
</evidence>